<evidence type="ECO:0000256" key="2">
    <source>
        <dbReference type="SAM" id="SignalP"/>
    </source>
</evidence>
<dbReference type="RefSeq" id="WP_147890391.1">
    <property type="nucleotide sequence ID" value="NZ_VRTS01000001.1"/>
</dbReference>
<gene>
    <name evidence="4" type="ORF">FU658_00940</name>
</gene>
<keyword evidence="5" id="KW-1185">Reference proteome</keyword>
<dbReference type="Pfam" id="PF13505">
    <property type="entry name" value="OMP_b-brl"/>
    <property type="match status" value="1"/>
</dbReference>
<accession>A0A5C8KXC5</accession>
<protein>
    <submittedName>
        <fullName evidence="4">Porin family protein</fullName>
    </submittedName>
</protein>
<dbReference type="Gene3D" id="2.40.160.20">
    <property type="match status" value="1"/>
</dbReference>
<feature type="domain" description="Outer membrane protein beta-barrel" evidence="3">
    <location>
        <begin position="8"/>
        <end position="183"/>
    </location>
</feature>
<organism evidence="4 5">
    <name type="scientific">Alkalisalibacterium limincola</name>
    <dbReference type="NCBI Taxonomy" id="2699169"/>
    <lineage>
        <taxon>Bacteria</taxon>
        <taxon>Pseudomonadati</taxon>
        <taxon>Pseudomonadota</taxon>
        <taxon>Gammaproteobacteria</taxon>
        <taxon>Lysobacterales</taxon>
        <taxon>Lysobacteraceae</taxon>
        <taxon>Alkalisalibacterium</taxon>
    </lineage>
</organism>
<evidence type="ECO:0000259" key="3">
    <source>
        <dbReference type="Pfam" id="PF13505"/>
    </source>
</evidence>
<dbReference type="EMBL" id="VRTS01000001">
    <property type="protein sequence ID" value="TXK65718.1"/>
    <property type="molecule type" value="Genomic_DNA"/>
</dbReference>
<sequence>MNIKKTLLAAAVTALILPASAFASDPGFYLGGKIGAASTDDRWIDDDDTSFGVYGGYRFNPYFALEGEYTDFGNLEVDLSELEINNARAEPRTWGLRAVGFVPITPNLELLGSIGLHSFDLDPSDQEGFREVVGSRSSTDLTYGIGAQYNFAGRVGLRTQYTRYEFKDAGSSDEISLGLHFRF</sequence>
<dbReference type="SUPFAM" id="SSF56925">
    <property type="entry name" value="OMPA-like"/>
    <property type="match status" value="1"/>
</dbReference>
<name>A0A5C8KXC5_9GAMM</name>
<evidence type="ECO:0000256" key="1">
    <source>
        <dbReference type="ARBA" id="ARBA00022729"/>
    </source>
</evidence>
<evidence type="ECO:0000313" key="4">
    <source>
        <dbReference type="EMBL" id="TXK65718.1"/>
    </source>
</evidence>
<dbReference type="Proteomes" id="UP000321248">
    <property type="component" value="Unassembled WGS sequence"/>
</dbReference>
<evidence type="ECO:0000313" key="5">
    <source>
        <dbReference type="Proteomes" id="UP000321248"/>
    </source>
</evidence>
<dbReference type="InterPro" id="IPR027385">
    <property type="entry name" value="Beta-barrel_OMP"/>
</dbReference>
<dbReference type="InterPro" id="IPR011250">
    <property type="entry name" value="OMP/PagP_B-barrel"/>
</dbReference>
<keyword evidence="1 2" id="KW-0732">Signal</keyword>
<dbReference type="OrthoDB" id="5735897at2"/>
<feature type="chain" id="PRO_5022896356" evidence="2">
    <location>
        <begin position="24"/>
        <end position="183"/>
    </location>
</feature>
<proteinExistence type="predicted"/>
<comment type="caution">
    <text evidence="4">The sequence shown here is derived from an EMBL/GenBank/DDBJ whole genome shotgun (WGS) entry which is preliminary data.</text>
</comment>
<feature type="signal peptide" evidence="2">
    <location>
        <begin position="1"/>
        <end position="23"/>
    </location>
</feature>
<reference evidence="4 5" key="1">
    <citation type="submission" date="2019-08" db="EMBL/GenBank/DDBJ databases">
        <authorList>
            <person name="Karlyshev A.V."/>
        </authorList>
    </citation>
    <scope>NUCLEOTIDE SEQUENCE [LARGE SCALE GENOMIC DNA]</scope>
    <source>
        <strain evidence="4 5">Alg18-2.2</strain>
    </source>
</reference>
<dbReference type="AlphaFoldDB" id="A0A5C8KXC5"/>